<dbReference type="InterPro" id="IPR050258">
    <property type="entry name" value="Leguminous_Lectin"/>
</dbReference>
<evidence type="ECO:0000259" key="1">
    <source>
        <dbReference type="Pfam" id="PF13860"/>
    </source>
</evidence>
<name>H1XXV3_CALAY</name>
<dbReference type="Pfam" id="PF13860">
    <property type="entry name" value="FlgD_ig"/>
    <property type="match status" value="1"/>
</dbReference>
<evidence type="ECO:0000313" key="2">
    <source>
        <dbReference type="EMBL" id="EHO39776.1"/>
    </source>
</evidence>
<accession>H1XXV3</accession>
<proteinExistence type="predicted"/>
<dbReference type="CDD" id="cd01951">
    <property type="entry name" value="lectin_L-type"/>
    <property type="match status" value="1"/>
</dbReference>
<keyword evidence="3" id="KW-1185">Reference proteome</keyword>
<dbReference type="InParanoid" id="H1XXV3"/>
<dbReference type="EMBL" id="CM001402">
    <property type="protein sequence ID" value="EHO39776.1"/>
    <property type="molecule type" value="Genomic_DNA"/>
</dbReference>
<dbReference type="InterPro" id="IPR056573">
    <property type="entry name" value="Lectin_L-type_dom"/>
</dbReference>
<dbReference type="RefSeq" id="WP_006926657.1">
    <property type="nucleotide sequence ID" value="NZ_CP018099.1"/>
</dbReference>
<dbReference type="PANTHER" id="PTHR32401:SF48">
    <property type="entry name" value="LEGUME LECTIN DOMAIN-CONTAINING PROTEIN"/>
    <property type="match status" value="1"/>
</dbReference>
<dbReference type="STRING" id="880073.Cabys_2912"/>
<dbReference type="Pfam" id="PF18483">
    <property type="entry name" value="Lectin_L-type_dom"/>
    <property type="match status" value="1"/>
</dbReference>
<dbReference type="InterPro" id="IPR026444">
    <property type="entry name" value="Secre_tail"/>
</dbReference>
<dbReference type="AlphaFoldDB" id="H1XXV3"/>
<dbReference type="PaxDb" id="880073-Calab_0123"/>
<dbReference type="OrthoDB" id="99527at2"/>
<organism evidence="2 3">
    <name type="scientific">Caldithrix abyssi DSM 13497</name>
    <dbReference type="NCBI Taxonomy" id="880073"/>
    <lineage>
        <taxon>Bacteria</taxon>
        <taxon>Pseudomonadati</taxon>
        <taxon>Calditrichota</taxon>
        <taxon>Calditrichia</taxon>
        <taxon>Calditrichales</taxon>
        <taxon>Calditrichaceae</taxon>
        <taxon>Caldithrix</taxon>
    </lineage>
</organism>
<dbReference type="PANTHER" id="PTHR32401">
    <property type="entry name" value="CONCANAVALIN A-LIKE LECTIN FAMILY PROTEIN"/>
    <property type="match status" value="1"/>
</dbReference>
<evidence type="ECO:0000313" key="3">
    <source>
        <dbReference type="Proteomes" id="UP000004671"/>
    </source>
</evidence>
<dbReference type="eggNOG" id="COG2319">
    <property type="taxonomic scope" value="Bacteria"/>
</dbReference>
<dbReference type="Gene3D" id="2.60.120.200">
    <property type="match status" value="1"/>
</dbReference>
<feature type="domain" description="FlgD/Vpr Ig-like" evidence="1">
    <location>
        <begin position="296"/>
        <end position="353"/>
    </location>
</feature>
<dbReference type="InterPro" id="IPR025965">
    <property type="entry name" value="FlgD/Vpr_Ig-like"/>
</dbReference>
<dbReference type="Gene3D" id="2.60.40.4070">
    <property type="match status" value="1"/>
</dbReference>
<dbReference type="HOGENOM" id="CLU_747380_0_0_0"/>
<gene>
    <name evidence="2" type="ORF">Calab_0123</name>
</gene>
<reference evidence="2 3" key="1">
    <citation type="submission" date="2011-09" db="EMBL/GenBank/DDBJ databases">
        <title>The permanent draft genome of Caldithrix abyssi DSM 13497.</title>
        <authorList>
            <consortium name="US DOE Joint Genome Institute (JGI-PGF)"/>
            <person name="Lucas S."/>
            <person name="Han J."/>
            <person name="Lapidus A."/>
            <person name="Bruce D."/>
            <person name="Goodwin L."/>
            <person name="Pitluck S."/>
            <person name="Peters L."/>
            <person name="Kyrpides N."/>
            <person name="Mavromatis K."/>
            <person name="Ivanova N."/>
            <person name="Mikhailova N."/>
            <person name="Chertkov O."/>
            <person name="Detter J.C."/>
            <person name="Tapia R."/>
            <person name="Han C."/>
            <person name="Land M."/>
            <person name="Hauser L."/>
            <person name="Markowitz V."/>
            <person name="Cheng J.-F."/>
            <person name="Hugenholtz P."/>
            <person name="Woyke T."/>
            <person name="Wu D."/>
            <person name="Spring S."/>
            <person name="Brambilla E."/>
            <person name="Klenk H.-P."/>
            <person name="Eisen J.A."/>
        </authorList>
    </citation>
    <scope>NUCLEOTIDE SEQUENCE [LARGE SCALE GENOMIC DNA]</scope>
    <source>
        <strain evidence="2 3">DSM 13497</strain>
    </source>
</reference>
<protein>
    <submittedName>
        <fullName evidence="2">Legume lectin beta domain-containing protein</fullName>
    </submittedName>
</protein>
<dbReference type="GO" id="GO:0030246">
    <property type="term" value="F:carbohydrate binding"/>
    <property type="evidence" value="ECO:0007669"/>
    <property type="project" value="UniProtKB-KW"/>
</dbReference>
<sequence length="370" mass="41301" precursor="true">MRKCLIRFFVKTFVQILKHRTQYVLFLSLFWFVFFSTPCLAQFSYEQFLVSDLADFQLVQNATLEGTKIRLTLNSGGQVGALWYKIKQQIDEGFETEFTFQITDIGGWGGGDGFAFVIQNYTLDAIGEGGGDIGYTGIPNCVAIEFDTWANSGDPNSNHIAVHTQGTSANTSDKSALIGYTTDIAPLDDGALHHVKIAYTPPLLEIYLDSLNSAPALSVTLDLSDTLQLDEGRAWIGFTAGTGAAYEKHYILSWKYVPASSVGIQEKLQNQIPRQFALLQNYPNPFNPTTIITYELPKTSRVSLTIYNLLGQKVRTLINTHQPAGQYQVQWDGKDDFGNPLASGIYLYELKARTVLKENFIQVKKLVFIK</sequence>
<dbReference type="InterPro" id="IPR013320">
    <property type="entry name" value="ConA-like_dom_sf"/>
</dbReference>
<keyword evidence="2" id="KW-0430">Lectin</keyword>
<dbReference type="Proteomes" id="UP000004671">
    <property type="component" value="Chromosome"/>
</dbReference>
<dbReference type="SUPFAM" id="SSF49899">
    <property type="entry name" value="Concanavalin A-like lectins/glucanases"/>
    <property type="match status" value="1"/>
</dbReference>
<dbReference type="NCBIfam" id="TIGR04183">
    <property type="entry name" value="Por_Secre_tail"/>
    <property type="match status" value="1"/>
</dbReference>